<dbReference type="Gene3D" id="3.90.550.10">
    <property type="entry name" value="Spore Coat Polysaccharide Biosynthesis Protein SpsA, Chain A"/>
    <property type="match status" value="1"/>
</dbReference>
<comment type="similarity">
    <text evidence="4">Belongs to the glycosyltransferase 8 family.</text>
</comment>
<evidence type="ECO:0000256" key="2">
    <source>
        <dbReference type="ARBA" id="ARBA00022679"/>
    </source>
</evidence>
<dbReference type="InterPro" id="IPR050587">
    <property type="entry name" value="GNT1/Glycosyltrans_8"/>
</dbReference>
<reference evidence="5 6" key="1">
    <citation type="submission" date="2019-07" db="EMBL/GenBank/DDBJ databases">
        <title>De Novo Assembly of kiwifruit Actinidia rufa.</title>
        <authorList>
            <person name="Sugita-Konishi S."/>
            <person name="Sato K."/>
            <person name="Mori E."/>
            <person name="Abe Y."/>
            <person name="Kisaki G."/>
            <person name="Hamano K."/>
            <person name="Suezawa K."/>
            <person name="Otani M."/>
            <person name="Fukuda T."/>
            <person name="Manabe T."/>
            <person name="Gomi K."/>
            <person name="Tabuchi M."/>
            <person name="Akimitsu K."/>
            <person name="Kataoka I."/>
        </authorList>
    </citation>
    <scope>NUCLEOTIDE SEQUENCE [LARGE SCALE GENOMIC DNA]</scope>
    <source>
        <strain evidence="6">cv. Fuchu</strain>
    </source>
</reference>
<evidence type="ECO:0000313" key="5">
    <source>
        <dbReference type="EMBL" id="GFY91579.1"/>
    </source>
</evidence>
<dbReference type="EMBL" id="BJWL01000007">
    <property type="protein sequence ID" value="GFY91579.1"/>
    <property type="molecule type" value="Genomic_DNA"/>
</dbReference>
<evidence type="ECO:0000256" key="4">
    <source>
        <dbReference type="RuleBase" id="RU362027"/>
    </source>
</evidence>
<keyword evidence="3" id="KW-0464">Manganese</keyword>
<dbReference type="EC" id="2.4.1.-" evidence="4"/>
<dbReference type="Proteomes" id="UP000585474">
    <property type="component" value="Unassembled WGS sequence"/>
</dbReference>
<keyword evidence="2" id="KW-0808">Transferase</keyword>
<evidence type="ECO:0000256" key="3">
    <source>
        <dbReference type="ARBA" id="ARBA00023211"/>
    </source>
</evidence>
<gene>
    <name evidence="5" type="ORF">Acr_07g0017750</name>
</gene>
<keyword evidence="1" id="KW-0328">Glycosyltransferase</keyword>
<dbReference type="OrthoDB" id="2014201at2759"/>
<dbReference type="PANTHER" id="PTHR11183">
    <property type="entry name" value="GLYCOGENIN SUBFAMILY MEMBER"/>
    <property type="match status" value="1"/>
</dbReference>
<dbReference type="InterPro" id="IPR029044">
    <property type="entry name" value="Nucleotide-diphossugar_trans"/>
</dbReference>
<dbReference type="Pfam" id="PF01501">
    <property type="entry name" value="Glyco_transf_8"/>
    <property type="match status" value="1"/>
</dbReference>
<comment type="caution">
    <text evidence="5">The sequence shown here is derived from an EMBL/GenBank/DDBJ whole genome shotgun (WGS) entry which is preliminary data.</text>
</comment>
<dbReference type="GO" id="GO:0016757">
    <property type="term" value="F:glycosyltransferase activity"/>
    <property type="evidence" value="ECO:0007669"/>
    <property type="project" value="UniProtKB-KW"/>
</dbReference>
<dbReference type="AlphaFoldDB" id="A0A7J0F069"/>
<proteinExistence type="inferred from homology"/>
<accession>A0A7J0F069</accession>
<sequence length="166" mass="18539">MGLPPPLYFNAGMFVFEPSRLTYESLLETLKITTPTPFAEQVGDHAEQISSTCSSKTCTNPFLSSTTLFWQCYGATPRIVELEKVKVVHYCAAGSKPWKYTGKEDNMEREDIKVLVAKWWNIYDDESLDFKPENSVPEGSETFSKPSIMPSIPELAVSYIPAPSAA</sequence>
<evidence type="ECO:0000313" key="6">
    <source>
        <dbReference type="Proteomes" id="UP000585474"/>
    </source>
</evidence>
<evidence type="ECO:0000256" key="1">
    <source>
        <dbReference type="ARBA" id="ARBA00022676"/>
    </source>
</evidence>
<name>A0A7J0F069_9ERIC</name>
<dbReference type="SUPFAM" id="SSF53448">
    <property type="entry name" value="Nucleotide-diphospho-sugar transferases"/>
    <property type="match status" value="1"/>
</dbReference>
<keyword evidence="6" id="KW-1185">Reference proteome</keyword>
<organism evidence="5 6">
    <name type="scientific">Actinidia rufa</name>
    <dbReference type="NCBI Taxonomy" id="165716"/>
    <lineage>
        <taxon>Eukaryota</taxon>
        <taxon>Viridiplantae</taxon>
        <taxon>Streptophyta</taxon>
        <taxon>Embryophyta</taxon>
        <taxon>Tracheophyta</taxon>
        <taxon>Spermatophyta</taxon>
        <taxon>Magnoliopsida</taxon>
        <taxon>eudicotyledons</taxon>
        <taxon>Gunneridae</taxon>
        <taxon>Pentapetalae</taxon>
        <taxon>asterids</taxon>
        <taxon>Ericales</taxon>
        <taxon>Actinidiaceae</taxon>
        <taxon>Actinidia</taxon>
    </lineage>
</organism>
<protein>
    <recommendedName>
        <fullName evidence="4">Hexosyltransferase</fullName>
        <ecNumber evidence="4">2.4.1.-</ecNumber>
    </recommendedName>
</protein>
<dbReference type="InterPro" id="IPR002495">
    <property type="entry name" value="Glyco_trans_8"/>
</dbReference>